<dbReference type="AlphaFoldDB" id="A7F906"/>
<protein>
    <submittedName>
        <fullName evidence="1">Uncharacterized protein</fullName>
    </submittedName>
</protein>
<gene>
    <name evidence="1" type="ORF">SS1G_14087</name>
</gene>
<dbReference type="Proteomes" id="UP000001312">
    <property type="component" value="Unassembled WGS sequence"/>
</dbReference>
<evidence type="ECO:0000313" key="2">
    <source>
        <dbReference type="Proteomes" id="UP000001312"/>
    </source>
</evidence>
<dbReference type="InParanoid" id="A7F906"/>
<evidence type="ECO:0000313" key="1">
    <source>
        <dbReference type="EMBL" id="EDN99227.1"/>
    </source>
</evidence>
<keyword evidence="2" id="KW-1185">Reference proteome</keyword>
<dbReference type="RefSeq" id="XP_001584990.1">
    <property type="nucleotide sequence ID" value="XM_001584940.1"/>
</dbReference>
<dbReference type="GeneID" id="5481036"/>
<dbReference type="HOGENOM" id="CLU_2224799_0_0_1"/>
<accession>A7F906</accession>
<proteinExistence type="predicted"/>
<reference evidence="2" key="1">
    <citation type="journal article" date="2011" name="PLoS Genet.">
        <title>Genomic analysis of the necrotrophic fungal pathogens Sclerotinia sclerotiorum and Botrytis cinerea.</title>
        <authorList>
            <person name="Amselem J."/>
            <person name="Cuomo C.A."/>
            <person name="van Kan J.A."/>
            <person name="Viaud M."/>
            <person name="Benito E.P."/>
            <person name="Couloux A."/>
            <person name="Coutinho P.M."/>
            <person name="de Vries R.P."/>
            <person name="Dyer P.S."/>
            <person name="Fillinger S."/>
            <person name="Fournier E."/>
            <person name="Gout L."/>
            <person name="Hahn M."/>
            <person name="Kohn L."/>
            <person name="Lapalu N."/>
            <person name="Plummer K.M."/>
            <person name="Pradier J.M."/>
            <person name="Quevillon E."/>
            <person name="Sharon A."/>
            <person name="Simon A."/>
            <person name="ten Have A."/>
            <person name="Tudzynski B."/>
            <person name="Tudzynski P."/>
            <person name="Wincker P."/>
            <person name="Andrew M."/>
            <person name="Anthouard V."/>
            <person name="Beever R.E."/>
            <person name="Beffa R."/>
            <person name="Benoit I."/>
            <person name="Bouzid O."/>
            <person name="Brault B."/>
            <person name="Chen Z."/>
            <person name="Choquer M."/>
            <person name="Collemare J."/>
            <person name="Cotton P."/>
            <person name="Danchin E.G."/>
            <person name="Da Silva C."/>
            <person name="Gautier A."/>
            <person name="Giraud C."/>
            <person name="Giraud T."/>
            <person name="Gonzalez C."/>
            <person name="Grossetete S."/>
            <person name="Guldener U."/>
            <person name="Henrissat B."/>
            <person name="Howlett B.J."/>
            <person name="Kodira C."/>
            <person name="Kretschmer M."/>
            <person name="Lappartient A."/>
            <person name="Leroch M."/>
            <person name="Levis C."/>
            <person name="Mauceli E."/>
            <person name="Neuveglise C."/>
            <person name="Oeser B."/>
            <person name="Pearson M."/>
            <person name="Poulain J."/>
            <person name="Poussereau N."/>
            <person name="Quesneville H."/>
            <person name="Rascle C."/>
            <person name="Schumacher J."/>
            <person name="Segurens B."/>
            <person name="Sexton A."/>
            <person name="Silva E."/>
            <person name="Sirven C."/>
            <person name="Soanes D.M."/>
            <person name="Talbot N.J."/>
            <person name="Templeton M."/>
            <person name="Yandava C."/>
            <person name="Yarden O."/>
            <person name="Zeng Q."/>
            <person name="Rollins J.A."/>
            <person name="Lebrun M.H."/>
            <person name="Dickman M."/>
        </authorList>
    </citation>
    <scope>NUCLEOTIDE SEQUENCE [LARGE SCALE GENOMIC DNA]</scope>
    <source>
        <strain evidence="2">ATCC 18683 / 1980 / Ss-1</strain>
    </source>
</reference>
<name>A7F906_SCLS1</name>
<organism evidence="1 2">
    <name type="scientific">Sclerotinia sclerotiorum (strain ATCC 18683 / 1980 / Ss-1)</name>
    <name type="common">White mold</name>
    <name type="synonym">Whetzelinia sclerotiorum</name>
    <dbReference type="NCBI Taxonomy" id="665079"/>
    <lineage>
        <taxon>Eukaryota</taxon>
        <taxon>Fungi</taxon>
        <taxon>Dikarya</taxon>
        <taxon>Ascomycota</taxon>
        <taxon>Pezizomycotina</taxon>
        <taxon>Leotiomycetes</taxon>
        <taxon>Helotiales</taxon>
        <taxon>Sclerotiniaceae</taxon>
        <taxon>Sclerotinia</taxon>
    </lineage>
</organism>
<dbReference type="KEGG" id="ssl:SS1G_14087"/>
<dbReference type="EMBL" id="CH476649">
    <property type="protein sequence ID" value="EDN99227.1"/>
    <property type="molecule type" value="Genomic_DNA"/>
</dbReference>
<sequence>MKGEAGEGWESAIEPLYVRSVGIWGNFGGTFLKPLTPLKFLEALKILRKKLEMENGDTMRDNGIELELELELKWNNGKGYESDGWDGVDFLALRQIGRWLKKEEMR</sequence>